<dbReference type="PANTHER" id="PTHR35529:SF1">
    <property type="entry name" value="MANGANESE EFFLUX PUMP MNTP-RELATED"/>
    <property type="match status" value="1"/>
</dbReference>
<comment type="function">
    <text evidence="8">Probably functions as a manganese efflux pump.</text>
</comment>
<accession>A0A8J3FD83</accession>
<dbReference type="HAMAP" id="MF_01521">
    <property type="entry name" value="MntP_pump"/>
    <property type="match status" value="1"/>
</dbReference>
<protein>
    <recommendedName>
        <fullName evidence="8">Putative manganese efflux pump MntP</fullName>
    </recommendedName>
</protein>
<evidence type="ECO:0000256" key="4">
    <source>
        <dbReference type="ARBA" id="ARBA00022989"/>
    </source>
</evidence>
<evidence type="ECO:0000256" key="3">
    <source>
        <dbReference type="ARBA" id="ARBA00022692"/>
    </source>
</evidence>
<dbReference type="InterPro" id="IPR022929">
    <property type="entry name" value="Put_MntP"/>
</dbReference>
<dbReference type="InterPro" id="IPR003810">
    <property type="entry name" value="Mntp/YtaF"/>
</dbReference>
<organism evidence="9 10">
    <name type="scientific">Calditerricola satsumensis</name>
    <dbReference type="NCBI Taxonomy" id="373054"/>
    <lineage>
        <taxon>Bacteria</taxon>
        <taxon>Bacillati</taxon>
        <taxon>Bacillota</taxon>
        <taxon>Bacilli</taxon>
        <taxon>Bacillales</taxon>
        <taxon>Bacillaceae</taxon>
        <taxon>Calditerricola</taxon>
    </lineage>
</organism>
<keyword evidence="7 8" id="KW-0464">Manganese</keyword>
<comment type="subcellular location">
    <subcellularLocation>
        <location evidence="8">Cell membrane</location>
        <topology evidence="8">Multi-pass membrane protein</topology>
    </subcellularLocation>
</comment>
<reference evidence="9" key="2">
    <citation type="submission" date="2020-09" db="EMBL/GenBank/DDBJ databases">
        <authorList>
            <person name="Sun Q."/>
            <person name="Ohkuma M."/>
        </authorList>
    </citation>
    <scope>NUCLEOTIDE SEQUENCE</scope>
    <source>
        <strain evidence="9">JCM 14719</strain>
    </source>
</reference>
<dbReference type="GO" id="GO:0005384">
    <property type="term" value="F:manganese ion transmembrane transporter activity"/>
    <property type="evidence" value="ECO:0007669"/>
    <property type="project" value="UniProtKB-UniRule"/>
</dbReference>
<dbReference type="EMBL" id="BMOF01000035">
    <property type="protein sequence ID" value="GGK03300.1"/>
    <property type="molecule type" value="Genomic_DNA"/>
</dbReference>
<dbReference type="PANTHER" id="PTHR35529">
    <property type="entry name" value="MANGANESE EFFLUX PUMP MNTP-RELATED"/>
    <property type="match status" value="1"/>
</dbReference>
<feature type="transmembrane region" description="Helical" evidence="8">
    <location>
        <begin position="104"/>
        <end position="125"/>
    </location>
</feature>
<reference evidence="9" key="1">
    <citation type="journal article" date="2014" name="Int. J. Syst. Evol. Microbiol.">
        <title>Complete genome sequence of Corynebacterium casei LMG S-19264T (=DSM 44701T), isolated from a smear-ripened cheese.</title>
        <authorList>
            <consortium name="US DOE Joint Genome Institute (JGI-PGF)"/>
            <person name="Walter F."/>
            <person name="Albersmeier A."/>
            <person name="Kalinowski J."/>
            <person name="Ruckert C."/>
        </authorList>
    </citation>
    <scope>NUCLEOTIDE SEQUENCE</scope>
    <source>
        <strain evidence="9">JCM 14719</strain>
    </source>
</reference>
<comment type="caution">
    <text evidence="9">The sequence shown here is derived from an EMBL/GenBank/DDBJ whole genome shotgun (WGS) entry which is preliminary data.</text>
</comment>
<evidence type="ECO:0000256" key="1">
    <source>
        <dbReference type="ARBA" id="ARBA00022448"/>
    </source>
</evidence>
<proteinExistence type="inferred from homology"/>
<evidence type="ECO:0000256" key="7">
    <source>
        <dbReference type="ARBA" id="ARBA00023211"/>
    </source>
</evidence>
<evidence type="ECO:0000256" key="8">
    <source>
        <dbReference type="HAMAP-Rule" id="MF_01521"/>
    </source>
</evidence>
<feature type="transmembrane region" description="Helical" evidence="8">
    <location>
        <begin position="49"/>
        <end position="68"/>
    </location>
</feature>
<evidence type="ECO:0000256" key="2">
    <source>
        <dbReference type="ARBA" id="ARBA00022475"/>
    </source>
</evidence>
<evidence type="ECO:0000256" key="6">
    <source>
        <dbReference type="ARBA" id="ARBA00023136"/>
    </source>
</evidence>
<evidence type="ECO:0000313" key="10">
    <source>
        <dbReference type="Proteomes" id="UP000637720"/>
    </source>
</evidence>
<keyword evidence="2 8" id="KW-1003">Cell membrane</keyword>
<name>A0A8J3FD83_9BACI</name>
<dbReference type="Proteomes" id="UP000637720">
    <property type="component" value="Unassembled WGS sequence"/>
</dbReference>
<keyword evidence="4 8" id="KW-1133">Transmembrane helix</keyword>
<keyword evidence="10" id="KW-1185">Reference proteome</keyword>
<evidence type="ECO:0000256" key="5">
    <source>
        <dbReference type="ARBA" id="ARBA00023065"/>
    </source>
</evidence>
<keyword evidence="6 8" id="KW-0472">Membrane</keyword>
<sequence>MWETSGQWGQLLTWWLLAVALGLDAFSLCVGIGLAGIRLRQVMRVSGTIGAFHVMMPLIGVALGQVLVPFVGSLATLLGGLLLSFLGLHMLWHASRGHAQPTGVYLSGTGLLLFALTVSLDALSVGFSLGLLAGSAALAVALFGLMGFLMAGFGLLVGRRVGRWLGEYSEAFGGLILVAFGFKLIVGG</sequence>
<dbReference type="AlphaFoldDB" id="A0A8J3FD83"/>
<evidence type="ECO:0000313" key="9">
    <source>
        <dbReference type="EMBL" id="GGK03300.1"/>
    </source>
</evidence>
<keyword evidence="5 8" id="KW-0406">Ion transport</keyword>
<keyword evidence="3 8" id="KW-0812">Transmembrane</keyword>
<comment type="similarity">
    <text evidence="8">Belongs to the MntP (TC 9.B.29) family.</text>
</comment>
<dbReference type="Pfam" id="PF02659">
    <property type="entry name" value="Mntp"/>
    <property type="match status" value="1"/>
</dbReference>
<feature type="transmembrane region" description="Helical" evidence="8">
    <location>
        <begin position="74"/>
        <end position="92"/>
    </location>
</feature>
<keyword evidence="1 8" id="KW-0813">Transport</keyword>
<dbReference type="RefSeq" id="WP_054673529.1">
    <property type="nucleotide sequence ID" value="NZ_BMOF01000035.1"/>
</dbReference>
<gene>
    <name evidence="8 9" type="primary">mntP</name>
    <name evidence="9" type="ORF">GCM10007043_16770</name>
</gene>
<feature type="transmembrane region" description="Helical" evidence="8">
    <location>
        <begin position="12"/>
        <end position="37"/>
    </location>
</feature>
<dbReference type="GO" id="GO:0005886">
    <property type="term" value="C:plasma membrane"/>
    <property type="evidence" value="ECO:0007669"/>
    <property type="project" value="UniProtKB-SubCell"/>
</dbReference>
<feature type="transmembrane region" description="Helical" evidence="8">
    <location>
        <begin position="131"/>
        <end position="156"/>
    </location>
</feature>
<feature type="transmembrane region" description="Helical" evidence="8">
    <location>
        <begin position="168"/>
        <end position="186"/>
    </location>
</feature>